<proteinExistence type="predicted"/>
<dbReference type="EMBL" id="CADEPI010000243">
    <property type="protein sequence ID" value="CAB3381722.1"/>
    <property type="molecule type" value="Genomic_DNA"/>
</dbReference>
<dbReference type="InterPro" id="IPR007110">
    <property type="entry name" value="Ig-like_dom"/>
</dbReference>
<evidence type="ECO:0000313" key="4">
    <source>
        <dbReference type="Proteomes" id="UP000494165"/>
    </source>
</evidence>
<dbReference type="AlphaFoldDB" id="A0A8S1DNA0"/>
<reference evidence="3 4" key="1">
    <citation type="submission" date="2020-04" db="EMBL/GenBank/DDBJ databases">
        <authorList>
            <person name="Alioto T."/>
            <person name="Alioto T."/>
            <person name="Gomez Garrido J."/>
        </authorList>
    </citation>
    <scope>NUCLEOTIDE SEQUENCE [LARGE SCALE GENOMIC DNA]</scope>
</reference>
<dbReference type="Proteomes" id="UP000494165">
    <property type="component" value="Unassembled WGS sequence"/>
</dbReference>
<dbReference type="InterPro" id="IPR003598">
    <property type="entry name" value="Ig_sub2"/>
</dbReference>
<keyword evidence="4" id="KW-1185">Reference proteome</keyword>
<dbReference type="GO" id="GO:0007156">
    <property type="term" value="P:homophilic cell adhesion via plasma membrane adhesion molecules"/>
    <property type="evidence" value="ECO:0007669"/>
    <property type="project" value="TreeGrafter"/>
</dbReference>
<gene>
    <name evidence="3" type="ORF">CLODIP_2_CD00206</name>
</gene>
<dbReference type="SMART" id="SM00408">
    <property type="entry name" value="IGc2"/>
    <property type="match status" value="1"/>
</dbReference>
<protein>
    <recommendedName>
        <fullName evidence="2">Ig-like domain-containing protein</fullName>
    </recommendedName>
</protein>
<dbReference type="PROSITE" id="PS50835">
    <property type="entry name" value="IG_LIKE"/>
    <property type="match status" value="1"/>
</dbReference>
<dbReference type="SUPFAM" id="SSF48726">
    <property type="entry name" value="Immunoglobulin"/>
    <property type="match status" value="1"/>
</dbReference>
<dbReference type="GO" id="GO:0005886">
    <property type="term" value="C:plasma membrane"/>
    <property type="evidence" value="ECO:0007669"/>
    <property type="project" value="TreeGrafter"/>
</dbReference>
<dbReference type="GO" id="GO:0070593">
    <property type="term" value="P:dendrite self-avoidance"/>
    <property type="evidence" value="ECO:0007669"/>
    <property type="project" value="TreeGrafter"/>
</dbReference>
<dbReference type="GO" id="GO:0098632">
    <property type="term" value="F:cell-cell adhesion mediator activity"/>
    <property type="evidence" value="ECO:0007669"/>
    <property type="project" value="TreeGrafter"/>
</dbReference>
<comment type="caution">
    <text evidence="3">The sequence shown here is derived from an EMBL/GenBank/DDBJ whole genome shotgun (WGS) entry which is preliminary data.</text>
</comment>
<dbReference type="PANTHER" id="PTHR10075">
    <property type="entry name" value="BASIGIN RELATED"/>
    <property type="match status" value="1"/>
</dbReference>
<accession>A0A8S1DNA0</accession>
<keyword evidence="1" id="KW-0393">Immunoglobulin domain</keyword>
<dbReference type="InterPro" id="IPR013098">
    <property type="entry name" value="Ig_I-set"/>
</dbReference>
<dbReference type="GO" id="GO:0007411">
    <property type="term" value="P:axon guidance"/>
    <property type="evidence" value="ECO:0007669"/>
    <property type="project" value="TreeGrafter"/>
</dbReference>
<dbReference type="PANTHER" id="PTHR10075:SF100">
    <property type="entry name" value="FASCICLIN-2"/>
    <property type="match status" value="1"/>
</dbReference>
<dbReference type="InterPro" id="IPR013783">
    <property type="entry name" value="Ig-like_fold"/>
</dbReference>
<dbReference type="OrthoDB" id="6138780at2759"/>
<evidence type="ECO:0000256" key="1">
    <source>
        <dbReference type="ARBA" id="ARBA00023319"/>
    </source>
</evidence>
<dbReference type="Pfam" id="PF07679">
    <property type="entry name" value="I-set"/>
    <property type="match status" value="1"/>
</dbReference>
<dbReference type="InterPro" id="IPR036179">
    <property type="entry name" value="Ig-like_dom_sf"/>
</dbReference>
<name>A0A8S1DNA0_9INSE</name>
<dbReference type="GO" id="GO:0030424">
    <property type="term" value="C:axon"/>
    <property type="evidence" value="ECO:0007669"/>
    <property type="project" value="TreeGrafter"/>
</dbReference>
<organism evidence="3 4">
    <name type="scientific">Cloeon dipterum</name>
    <dbReference type="NCBI Taxonomy" id="197152"/>
    <lineage>
        <taxon>Eukaryota</taxon>
        <taxon>Metazoa</taxon>
        <taxon>Ecdysozoa</taxon>
        <taxon>Arthropoda</taxon>
        <taxon>Hexapoda</taxon>
        <taxon>Insecta</taxon>
        <taxon>Pterygota</taxon>
        <taxon>Palaeoptera</taxon>
        <taxon>Ephemeroptera</taxon>
        <taxon>Pisciforma</taxon>
        <taxon>Baetidae</taxon>
        <taxon>Cloeon</taxon>
    </lineage>
</organism>
<dbReference type="Gene3D" id="2.60.40.10">
    <property type="entry name" value="Immunoglobulins"/>
    <property type="match status" value="1"/>
</dbReference>
<evidence type="ECO:0000313" key="3">
    <source>
        <dbReference type="EMBL" id="CAB3381722.1"/>
    </source>
</evidence>
<sequence length="206" mass="22733">MDVQCRHLCSAVATFCKAGASSCFCPLAAPQFIRVFGCVRERRALRVKSVRDRVTSADRGTAVETDNTTVDMRAVGLFVGLLLGLASAELLSEARISEHPTDMSVTYGTQLEFMCIGTGIPAPAIKWFKNGEPVEDDAAFASFSMYVRSVLRLNASESANYTCQAQNQHGEKISVDTQTFFVNVTRPITVLLEEQEEKERKNVLWP</sequence>
<feature type="domain" description="Ig-like" evidence="2">
    <location>
        <begin position="94"/>
        <end position="174"/>
    </location>
</feature>
<evidence type="ECO:0000259" key="2">
    <source>
        <dbReference type="PROSITE" id="PS50835"/>
    </source>
</evidence>